<organism evidence="9 10">
    <name type="scientific">Vigna mungo</name>
    <name type="common">Black gram</name>
    <name type="synonym">Phaseolus mungo</name>
    <dbReference type="NCBI Taxonomy" id="3915"/>
    <lineage>
        <taxon>Eukaryota</taxon>
        <taxon>Viridiplantae</taxon>
        <taxon>Streptophyta</taxon>
        <taxon>Embryophyta</taxon>
        <taxon>Tracheophyta</taxon>
        <taxon>Spermatophyta</taxon>
        <taxon>Magnoliopsida</taxon>
        <taxon>eudicotyledons</taxon>
        <taxon>Gunneridae</taxon>
        <taxon>Pentapetalae</taxon>
        <taxon>rosids</taxon>
        <taxon>fabids</taxon>
        <taxon>Fabales</taxon>
        <taxon>Fabaceae</taxon>
        <taxon>Papilionoideae</taxon>
        <taxon>50 kb inversion clade</taxon>
        <taxon>NPAAA clade</taxon>
        <taxon>indigoferoid/millettioid clade</taxon>
        <taxon>Phaseoleae</taxon>
        <taxon>Vigna</taxon>
    </lineage>
</organism>
<reference evidence="9 10" key="1">
    <citation type="journal article" date="2023" name="Life. Sci Alliance">
        <title>Evolutionary insights into 3D genome organization and epigenetic landscape of Vigna mungo.</title>
        <authorList>
            <person name="Junaid A."/>
            <person name="Singh B."/>
            <person name="Bhatia S."/>
        </authorList>
    </citation>
    <scope>NUCLEOTIDE SEQUENCE [LARGE SCALE GENOMIC DNA]</scope>
    <source>
        <strain evidence="9">Urdbean</strain>
    </source>
</reference>
<keyword evidence="2 6" id="KW-0479">Metal-binding</keyword>
<comment type="similarity">
    <text evidence="1 6">Belongs to the FHY3/FAR1 family.</text>
</comment>
<dbReference type="EMBL" id="CP144695">
    <property type="protein sequence ID" value="WVZ08830.1"/>
    <property type="molecule type" value="Genomic_DNA"/>
</dbReference>
<feature type="region of interest" description="Disordered" evidence="7">
    <location>
        <begin position="157"/>
        <end position="178"/>
    </location>
</feature>
<keyword evidence="6" id="KW-0539">Nucleus</keyword>
<evidence type="ECO:0000256" key="2">
    <source>
        <dbReference type="ARBA" id="ARBA00022723"/>
    </source>
</evidence>
<evidence type="ECO:0000256" key="6">
    <source>
        <dbReference type="RuleBase" id="RU367018"/>
    </source>
</evidence>
<evidence type="ECO:0000256" key="1">
    <source>
        <dbReference type="ARBA" id="ARBA00005889"/>
    </source>
</evidence>
<proteinExistence type="inferred from homology"/>
<evidence type="ECO:0000259" key="8">
    <source>
        <dbReference type="PROSITE" id="PS50966"/>
    </source>
</evidence>
<dbReference type="PANTHER" id="PTHR31669:SF251">
    <property type="entry name" value="PROTEIN FAR1-RELATED SEQUENCE"/>
    <property type="match status" value="1"/>
</dbReference>
<dbReference type="GO" id="GO:0008270">
    <property type="term" value="F:zinc ion binding"/>
    <property type="evidence" value="ECO:0007669"/>
    <property type="project" value="UniProtKB-UniRule"/>
</dbReference>
<dbReference type="PANTHER" id="PTHR31669">
    <property type="entry name" value="PROTEIN FAR1-RELATED SEQUENCE 10-RELATED"/>
    <property type="match status" value="1"/>
</dbReference>
<keyword evidence="10" id="KW-1185">Reference proteome</keyword>
<feature type="domain" description="SWIM-type" evidence="8">
    <location>
        <begin position="40"/>
        <end position="78"/>
    </location>
</feature>
<keyword evidence="4 6" id="KW-0862">Zinc</keyword>
<evidence type="ECO:0000256" key="4">
    <source>
        <dbReference type="ARBA" id="ARBA00022833"/>
    </source>
</evidence>
<evidence type="ECO:0000256" key="5">
    <source>
        <dbReference type="PROSITE-ProRule" id="PRU00325"/>
    </source>
</evidence>
<dbReference type="Proteomes" id="UP001374535">
    <property type="component" value="Chromosome 6"/>
</dbReference>
<sequence length="178" mass="20751">MEYTHDKFVEVRKEFRSRMNCFIKNMSKQGCTTSYNVKEEFIAVDFDPLTTDIHCSCQLFEFRGILCRHCLLVLGQEDVHNVPTKYVLRRWSRNVRRRHTLITTSYNNHTQEPKMQRYQTLRKCFYDIAEEACHSESALKKLLSDLNSIGRSSGVRTSPTLTLLNDDGSDMHAHPPSS</sequence>
<evidence type="ECO:0000313" key="9">
    <source>
        <dbReference type="EMBL" id="WVZ08830.1"/>
    </source>
</evidence>
<gene>
    <name evidence="9" type="ORF">V8G54_022176</name>
</gene>
<evidence type="ECO:0000313" key="10">
    <source>
        <dbReference type="Proteomes" id="UP001374535"/>
    </source>
</evidence>
<dbReference type="PROSITE" id="PS50966">
    <property type="entry name" value="ZF_SWIM"/>
    <property type="match status" value="1"/>
</dbReference>
<name>A0AAQ3NH30_VIGMU</name>
<dbReference type="InterPro" id="IPR031052">
    <property type="entry name" value="FHY3/FAR1"/>
</dbReference>
<dbReference type="SMART" id="SM00575">
    <property type="entry name" value="ZnF_PMZ"/>
    <property type="match status" value="1"/>
</dbReference>
<dbReference type="GO" id="GO:0006355">
    <property type="term" value="P:regulation of DNA-templated transcription"/>
    <property type="evidence" value="ECO:0007669"/>
    <property type="project" value="UniProtKB-UniRule"/>
</dbReference>
<dbReference type="Pfam" id="PF04434">
    <property type="entry name" value="SWIM"/>
    <property type="match status" value="1"/>
</dbReference>
<comment type="subcellular location">
    <subcellularLocation>
        <location evidence="6">Nucleus</location>
    </subcellularLocation>
</comment>
<protein>
    <recommendedName>
        <fullName evidence="6">Protein FAR1-RELATED SEQUENCE</fullName>
    </recommendedName>
</protein>
<evidence type="ECO:0000256" key="3">
    <source>
        <dbReference type="ARBA" id="ARBA00022771"/>
    </source>
</evidence>
<dbReference type="GO" id="GO:0005634">
    <property type="term" value="C:nucleus"/>
    <property type="evidence" value="ECO:0007669"/>
    <property type="project" value="UniProtKB-SubCell"/>
</dbReference>
<evidence type="ECO:0000256" key="7">
    <source>
        <dbReference type="SAM" id="MobiDB-lite"/>
    </source>
</evidence>
<dbReference type="InterPro" id="IPR006564">
    <property type="entry name" value="Znf_PMZ"/>
</dbReference>
<dbReference type="InterPro" id="IPR007527">
    <property type="entry name" value="Znf_SWIM"/>
</dbReference>
<comment type="function">
    <text evidence="6">Putative transcription activator involved in regulating light control of development.</text>
</comment>
<keyword evidence="3 5" id="KW-0863">Zinc-finger</keyword>
<feature type="compositionally biased region" description="Basic and acidic residues" evidence="7">
    <location>
        <begin position="169"/>
        <end position="178"/>
    </location>
</feature>
<dbReference type="AlphaFoldDB" id="A0AAQ3NH30"/>
<accession>A0AAQ3NH30</accession>